<gene>
    <name evidence="1" type="ORF">E6C64_03505</name>
</gene>
<reference evidence="1 2" key="1">
    <citation type="submission" date="2019-04" db="EMBL/GenBank/DDBJ databases">
        <authorList>
            <person name="Jiang L."/>
        </authorList>
    </citation>
    <scope>NUCLEOTIDE SEQUENCE [LARGE SCALE GENOMIC DNA]</scope>
    <source>
        <strain evidence="1 2">YIM 131853</strain>
    </source>
</reference>
<dbReference type="OrthoDB" id="5117339at2"/>
<protein>
    <submittedName>
        <fullName evidence="1">Uncharacterized protein</fullName>
    </submittedName>
</protein>
<sequence length="90" mass="9708">MSKKIDRAASELKKALTAHAKVAGKKKVSKGRIDKASARVRSAANSYAGLVYSKTGVDSPFLDIRDPRLDTPVAISLKAERDALARRRAS</sequence>
<evidence type="ECO:0000313" key="2">
    <source>
        <dbReference type="Proteomes" id="UP000309133"/>
    </source>
</evidence>
<organism evidence="1 2">
    <name type="scientific">Naasia lichenicola</name>
    <dbReference type="NCBI Taxonomy" id="2565933"/>
    <lineage>
        <taxon>Bacteria</taxon>
        <taxon>Bacillati</taxon>
        <taxon>Actinomycetota</taxon>
        <taxon>Actinomycetes</taxon>
        <taxon>Micrococcales</taxon>
        <taxon>Microbacteriaceae</taxon>
        <taxon>Naasia</taxon>
    </lineage>
</organism>
<dbReference type="Proteomes" id="UP000309133">
    <property type="component" value="Unassembled WGS sequence"/>
</dbReference>
<accession>A0A4S4FRW5</accession>
<dbReference type="AlphaFoldDB" id="A0A4S4FRW5"/>
<dbReference type="EMBL" id="SSSM01000001">
    <property type="protein sequence ID" value="THG33419.1"/>
    <property type="molecule type" value="Genomic_DNA"/>
</dbReference>
<name>A0A4S4FRW5_9MICO</name>
<evidence type="ECO:0000313" key="1">
    <source>
        <dbReference type="EMBL" id="THG33419.1"/>
    </source>
</evidence>
<proteinExistence type="predicted"/>
<comment type="caution">
    <text evidence="1">The sequence shown here is derived from an EMBL/GenBank/DDBJ whole genome shotgun (WGS) entry which is preliminary data.</text>
</comment>
<dbReference type="RefSeq" id="WP_136426201.1">
    <property type="nucleotide sequence ID" value="NZ_SSSM01000001.1"/>
</dbReference>
<keyword evidence="2" id="KW-1185">Reference proteome</keyword>